<organism evidence="2 3">
    <name type="scientific">Marinomonas ostreistagni</name>
    <dbReference type="NCBI Taxonomy" id="359209"/>
    <lineage>
        <taxon>Bacteria</taxon>
        <taxon>Pseudomonadati</taxon>
        <taxon>Pseudomonadota</taxon>
        <taxon>Gammaproteobacteria</taxon>
        <taxon>Oceanospirillales</taxon>
        <taxon>Oceanospirillaceae</taxon>
        <taxon>Marinomonas</taxon>
    </lineage>
</organism>
<dbReference type="RefSeq" id="WP_199461903.1">
    <property type="nucleotide sequence ID" value="NZ_JAEMUH010000005.1"/>
</dbReference>
<proteinExistence type="predicted"/>
<sequence length="71" mass="7591">MFTYMLKKLVKCAFDFLKCRKGVTAIEYAVIAVALITIIAVVFNPSSGPLYDAVVQAKDSMVAVLADSSGS</sequence>
<dbReference type="EMBL" id="JAEMUH010000005">
    <property type="protein sequence ID" value="MBJ7550267.1"/>
    <property type="molecule type" value="Genomic_DNA"/>
</dbReference>
<keyword evidence="3" id="KW-1185">Reference proteome</keyword>
<keyword evidence="1" id="KW-1133">Transmembrane helix</keyword>
<comment type="caution">
    <text evidence="2">The sequence shown here is derived from an EMBL/GenBank/DDBJ whole genome shotgun (WGS) entry which is preliminary data.</text>
</comment>
<protein>
    <recommendedName>
        <fullName evidence="4">Flp pilus assembly protein, pilin Flp</fullName>
    </recommendedName>
</protein>
<keyword evidence="1" id="KW-0472">Membrane</keyword>
<evidence type="ECO:0008006" key="4">
    <source>
        <dbReference type="Google" id="ProtNLM"/>
    </source>
</evidence>
<reference evidence="2 3" key="1">
    <citation type="submission" date="2020-12" db="EMBL/GenBank/DDBJ databases">
        <title>Comparative genome analysis of fungal antagonists Marinomonas ostreistagni 398 and M. spartinae 468.</title>
        <authorList>
            <person name="Fields J.L."/>
            <person name="Mavrodi O.V."/>
            <person name="Biber P.D."/>
            <person name="Indest K.J."/>
            <person name="Mavrodi D.V."/>
        </authorList>
    </citation>
    <scope>NUCLEOTIDE SEQUENCE [LARGE SCALE GENOMIC DNA]</scope>
    <source>
        <strain evidence="2 3">USM7</strain>
    </source>
</reference>
<feature type="transmembrane region" description="Helical" evidence="1">
    <location>
        <begin position="25"/>
        <end position="43"/>
    </location>
</feature>
<name>A0ABS0Z9E8_9GAMM</name>
<evidence type="ECO:0000256" key="1">
    <source>
        <dbReference type="SAM" id="Phobius"/>
    </source>
</evidence>
<evidence type="ECO:0000313" key="3">
    <source>
        <dbReference type="Proteomes" id="UP000598488"/>
    </source>
</evidence>
<gene>
    <name evidence="2" type="ORF">JHD44_06210</name>
</gene>
<accession>A0ABS0Z9E8</accession>
<dbReference type="Proteomes" id="UP000598488">
    <property type="component" value="Unassembled WGS sequence"/>
</dbReference>
<keyword evidence="1" id="KW-0812">Transmembrane</keyword>
<evidence type="ECO:0000313" key="2">
    <source>
        <dbReference type="EMBL" id="MBJ7550267.1"/>
    </source>
</evidence>